<name>M0K236_9EURY</name>
<dbReference type="Proteomes" id="UP000011659">
    <property type="component" value="Unassembled WGS sequence"/>
</dbReference>
<dbReference type="PATRIC" id="fig|662476.7.peg.611"/>
<dbReference type="GO" id="GO:0016787">
    <property type="term" value="F:hydrolase activity"/>
    <property type="evidence" value="ECO:0007669"/>
    <property type="project" value="UniProtKB-KW"/>
</dbReference>
<accession>M0K236</accession>
<reference evidence="2 3" key="1">
    <citation type="journal article" date="2014" name="PLoS Genet.">
        <title>Phylogenetically driven sequencing of extremely halophilic archaea reveals strategies for static and dynamic osmo-response.</title>
        <authorList>
            <person name="Becker E.A."/>
            <person name="Seitzer P.M."/>
            <person name="Tritt A."/>
            <person name="Larsen D."/>
            <person name="Krusor M."/>
            <person name="Yao A.I."/>
            <person name="Wu D."/>
            <person name="Madern D."/>
            <person name="Eisen J.A."/>
            <person name="Darling A.E."/>
            <person name="Facciotti M.T."/>
        </authorList>
    </citation>
    <scope>NUCLEOTIDE SEQUENCE [LARGE SCALE GENOMIC DNA]</scope>
    <source>
        <strain evidence="2 3">ATCC 33800</strain>
    </source>
</reference>
<dbReference type="AlphaFoldDB" id="M0K236"/>
<evidence type="ECO:0000313" key="2">
    <source>
        <dbReference type="EMBL" id="EMA15482.1"/>
    </source>
</evidence>
<keyword evidence="3" id="KW-1185">Reference proteome</keyword>
<dbReference type="EMBL" id="AOLR01000005">
    <property type="protein sequence ID" value="EMA15482.1"/>
    <property type="molecule type" value="Genomic_DNA"/>
</dbReference>
<evidence type="ECO:0000313" key="3">
    <source>
        <dbReference type="Proteomes" id="UP000011659"/>
    </source>
</evidence>
<keyword evidence="2" id="KW-0378">Hydrolase</keyword>
<dbReference type="Pfam" id="PF01955">
    <property type="entry name" value="CbiZ"/>
    <property type="match status" value="1"/>
</dbReference>
<organism evidence="2 3">
    <name type="scientific">Haloarcula marismortui ATCC 33800</name>
    <dbReference type="NCBI Taxonomy" id="662476"/>
    <lineage>
        <taxon>Archaea</taxon>
        <taxon>Methanobacteriati</taxon>
        <taxon>Methanobacteriota</taxon>
        <taxon>Stenosarchaea group</taxon>
        <taxon>Halobacteria</taxon>
        <taxon>Halobacteriales</taxon>
        <taxon>Haloarculaceae</taxon>
        <taxon>Haloarcula</taxon>
    </lineage>
</organism>
<comment type="caution">
    <text evidence="2">The sequence shown here is derived from an EMBL/GenBank/DDBJ whole genome shotgun (WGS) entry which is preliminary data.</text>
</comment>
<evidence type="ECO:0000256" key="1">
    <source>
        <dbReference type="SAM" id="MobiDB-lite"/>
    </source>
</evidence>
<sequence>MRWMFETTVRDSVCQIRREGARWLSTAWDGGYRTADAVYNVTVPEGFERTDLDAYRAERLSGAGFAVGPTLLTGVHMEHARCARSGSVSVLATAGLSNPAALPMSAAETADGSDGTASNPADSPDWRPGTVNLIVGVDRALDEGALATLLATAVEAKAATLLDAASVPGTTSDAAIVGCVPSAERASFAGSATEIGAATRVCVRDAIRASLAARYGGDALPTVDGAEYGVVTDRDTEIFEP</sequence>
<dbReference type="InterPro" id="IPR002808">
    <property type="entry name" value="AdoCbi_amidolase"/>
</dbReference>
<proteinExistence type="predicted"/>
<dbReference type="InterPro" id="IPR052209">
    <property type="entry name" value="CbiZ"/>
</dbReference>
<feature type="region of interest" description="Disordered" evidence="1">
    <location>
        <begin position="106"/>
        <end position="125"/>
    </location>
</feature>
<protein>
    <submittedName>
        <fullName evidence="2">Adenosylcobinamide amidohydrolase</fullName>
    </submittedName>
</protein>
<gene>
    <name evidence="2" type="ORF">C436_03076</name>
</gene>
<dbReference type="PANTHER" id="PTHR35336">
    <property type="entry name" value="ADENOSYLCOBINAMIDE AMIDOHYDROLASE"/>
    <property type="match status" value="1"/>
</dbReference>
<dbReference type="PANTHER" id="PTHR35336:SF5">
    <property type="entry name" value="ADENOSYLCOBINAMIDE AMIDOHYDROLASE"/>
    <property type="match status" value="1"/>
</dbReference>